<dbReference type="FunFam" id="1.20.1070.10:FF:000186">
    <property type="entry name" value="thyrotropin-releasing hormone receptor"/>
    <property type="match status" value="1"/>
</dbReference>
<comment type="function">
    <text evidence="1">Receptor for thyrotropin-releasing hormone (TRH). Upon ligand binding, this G-protein-coupled receptor triggers activation of the phosphatidylinositol (IP3)-calcium-protein kinase C (PKC) pathway.</text>
</comment>
<keyword evidence="12 14" id="KW-0807">Transducer</keyword>
<dbReference type="Proteomes" id="UP000694403">
    <property type="component" value="Unplaced"/>
</dbReference>
<accession>A0A8C3S194</accession>
<evidence type="ECO:0000256" key="1">
    <source>
        <dbReference type="ARBA" id="ARBA00004100"/>
    </source>
</evidence>
<keyword evidence="6 15" id="KW-1133">Transmembrane helix</keyword>
<comment type="similarity">
    <text evidence="14">Belongs to the G-protein coupled receptor 1 family.</text>
</comment>
<evidence type="ECO:0000259" key="16">
    <source>
        <dbReference type="PROSITE" id="PS50262"/>
    </source>
</evidence>
<feature type="transmembrane region" description="Helical" evidence="15">
    <location>
        <begin position="265"/>
        <end position="281"/>
    </location>
</feature>
<feature type="transmembrane region" description="Helical" evidence="15">
    <location>
        <begin position="146"/>
        <end position="164"/>
    </location>
</feature>
<evidence type="ECO:0000256" key="13">
    <source>
        <dbReference type="ARBA" id="ARBA00032251"/>
    </source>
</evidence>
<organism evidence="17 18">
    <name type="scientific">Chelydra serpentina</name>
    <name type="common">Snapping turtle</name>
    <name type="synonym">Testudo serpentina</name>
    <dbReference type="NCBI Taxonomy" id="8475"/>
    <lineage>
        <taxon>Eukaryota</taxon>
        <taxon>Metazoa</taxon>
        <taxon>Chordata</taxon>
        <taxon>Craniata</taxon>
        <taxon>Vertebrata</taxon>
        <taxon>Euteleostomi</taxon>
        <taxon>Archelosauria</taxon>
        <taxon>Testudinata</taxon>
        <taxon>Testudines</taxon>
        <taxon>Cryptodira</taxon>
        <taxon>Durocryptodira</taxon>
        <taxon>Americhelydia</taxon>
        <taxon>Chelydroidea</taxon>
        <taxon>Chelydridae</taxon>
        <taxon>Chelydra</taxon>
    </lineage>
</organism>
<evidence type="ECO:0000313" key="18">
    <source>
        <dbReference type="Proteomes" id="UP000694403"/>
    </source>
</evidence>
<dbReference type="CDD" id="cd14995">
    <property type="entry name" value="7tmA_TRH-R"/>
    <property type="match status" value="1"/>
</dbReference>
<evidence type="ECO:0000256" key="15">
    <source>
        <dbReference type="SAM" id="Phobius"/>
    </source>
</evidence>
<keyword evidence="8 15" id="KW-0472">Membrane</keyword>
<dbReference type="InterPro" id="IPR017452">
    <property type="entry name" value="GPCR_Rhodpsn_7TM"/>
</dbReference>
<dbReference type="Ensembl" id="ENSCSRT00000006415.1">
    <property type="protein sequence ID" value="ENSCSRP00000006218.1"/>
    <property type="gene ID" value="ENSCSRG00000004651.1"/>
</dbReference>
<name>A0A8C3S194_CHESE</name>
<evidence type="ECO:0000313" key="17">
    <source>
        <dbReference type="Ensembl" id="ENSCSRP00000006218.1"/>
    </source>
</evidence>
<feature type="transmembrane region" description="Helical" evidence="15">
    <location>
        <begin position="301"/>
        <end position="324"/>
    </location>
</feature>
<sequence>MENSTGDEQNQTGLLPSQEVISIDYQVVTILLVLLICGLGIVGNIMVVLVVLRTKHMRTPTNCYLVSLAVADLMVLVAAGLPNITESLYGSWVYGYVGCLCITYLQYLGINASSCSITAFTVERYIAICHPIKAQFLCTFSRAKKIIIFVWAFTSIYCTLWFFLLDLNTIVYKDTVIVSCGYKVSRSYYSPIYMMDFGIFYVVPMILATVLYGLIARILFLNPIPSDPKENPKTWKNNSTHQNKTMNSKMTNRGFSSTIASRRQVTKMLAVVVILFAFLWMPYRTLVVVNSFLSNPFQENWFLLFCRICIYLNSAINPVIYNLMSQKFRASFKKLCNCQQKQSEKPASYSVALNYSVIKESDHFSTELEDITVTNTYLSSTKVSFDDTCLSSEVTFSIN</sequence>
<reference evidence="17" key="1">
    <citation type="submission" date="2025-05" db="UniProtKB">
        <authorList>
            <consortium name="Ensembl"/>
        </authorList>
    </citation>
    <scope>IDENTIFICATION</scope>
</reference>
<dbReference type="SUPFAM" id="SSF81321">
    <property type="entry name" value="Family A G protein-coupled receptor-like"/>
    <property type="match status" value="1"/>
</dbReference>
<dbReference type="GO" id="GO:0004997">
    <property type="term" value="F:thyrotropin-releasing hormone receptor activity"/>
    <property type="evidence" value="ECO:0007669"/>
    <property type="project" value="InterPro"/>
</dbReference>
<evidence type="ECO:0000256" key="2">
    <source>
        <dbReference type="ARBA" id="ARBA00004651"/>
    </source>
</evidence>
<proteinExistence type="inferred from homology"/>
<evidence type="ECO:0000256" key="4">
    <source>
        <dbReference type="ARBA" id="ARBA00022475"/>
    </source>
</evidence>
<dbReference type="PROSITE" id="PS00237">
    <property type="entry name" value="G_PROTEIN_RECEP_F1_1"/>
    <property type="match status" value="1"/>
</dbReference>
<evidence type="ECO:0000256" key="3">
    <source>
        <dbReference type="ARBA" id="ARBA00018873"/>
    </source>
</evidence>
<dbReference type="Gene3D" id="1.20.1070.10">
    <property type="entry name" value="Rhodopsin 7-helix transmembrane proteins"/>
    <property type="match status" value="1"/>
</dbReference>
<evidence type="ECO:0000256" key="11">
    <source>
        <dbReference type="ARBA" id="ARBA00023180"/>
    </source>
</evidence>
<dbReference type="Pfam" id="PF00001">
    <property type="entry name" value="7tm_1"/>
    <property type="match status" value="1"/>
</dbReference>
<dbReference type="GO" id="GO:0007200">
    <property type="term" value="P:phospholipase C-activating G protein-coupled receptor signaling pathway"/>
    <property type="evidence" value="ECO:0007669"/>
    <property type="project" value="TreeGrafter"/>
</dbReference>
<dbReference type="PANTHER" id="PTHR46061:SF2">
    <property type="entry name" value="THYROTROPIN-RELEASING HORMONE RECEPTOR"/>
    <property type="match status" value="1"/>
</dbReference>
<feature type="transmembrane region" description="Helical" evidence="15">
    <location>
        <begin position="64"/>
        <end position="85"/>
    </location>
</feature>
<evidence type="ECO:0000256" key="9">
    <source>
        <dbReference type="ARBA" id="ARBA00023157"/>
    </source>
</evidence>
<dbReference type="InterPro" id="IPR002120">
    <property type="entry name" value="TRH_rcpt_1"/>
</dbReference>
<feature type="transmembrane region" description="Helical" evidence="15">
    <location>
        <begin position="198"/>
        <end position="220"/>
    </location>
</feature>
<dbReference type="InterPro" id="IPR000276">
    <property type="entry name" value="GPCR_Rhodpsn"/>
</dbReference>
<evidence type="ECO:0000256" key="8">
    <source>
        <dbReference type="ARBA" id="ARBA00023136"/>
    </source>
</evidence>
<keyword evidence="5 14" id="KW-0812">Transmembrane</keyword>
<dbReference type="SMART" id="SM01381">
    <property type="entry name" value="7TM_GPCR_Srsx"/>
    <property type="match status" value="1"/>
</dbReference>
<feature type="transmembrane region" description="Helical" evidence="15">
    <location>
        <begin position="91"/>
        <end position="110"/>
    </location>
</feature>
<dbReference type="PRINTS" id="PR00237">
    <property type="entry name" value="GPCRRHODOPSN"/>
</dbReference>
<keyword evidence="7 14" id="KW-0297">G-protein coupled receptor</keyword>
<evidence type="ECO:0000256" key="6">
    <source>
        <dbReference type="ARBA" id="ARBA00022989"/>
    </source>
</evidence>
<keyword evidence="11" id="KW-0325">Glycoprotein</keyword>
<dbReference type="GO" id="GO:0005886">
    <property type="term" value="C:plasma membrane"/>
    <property type="evidence" value="ECO:0007669"/>
    <property type="project" value="UniProtKB-SubCell"/>
</dbReference>
<dbReference type="AlphaFoldDB" id="A0A8C3S194"/>
<evidence type="ECO:0000256" key="5">
    <source>
        <dbReference type="ARBA" id="ARBA00022692"/>
    </source>
</evidence>
<keyword evidence="10 14" id="KW-0675">Receptor</keyword>
<evidence type="ECO:0000256" key="10">
    <source>
        <dbReference type="ARBA" id="ARBA00023170"/>
    </source>
</evidence>
<feature type="transmembrane region" description="Helical" evidence="15">
    <location>
        <begin position="25"/>
        <end position="52"/>
    </location>
</feature>
<evidence type="ECO:0000256" key="12">
    <source>
        <dbReference type="ARBA" id="ARBA00023224"/>
    </source>
</evidence>
<comment type="subcellular location">
    <subcellularLocation>
        <location evidence="2">Cell membrane</location>
        <topology evidence="2">Multi-pass membrane protein</topology>
    </subcellularLocation>
</comment>
<keyword evidence="4" id="KW-1003">Cell membrane</keyword>
<dbReference type="PRINTS" id="PR00751">
    <property type="entry name" value="THYROLIBRINR"/>
</dbReference>
<dbReference type="Ensembl" id="ENSCSRT00000010529.1">
    <property type="protein sequence ID" value="ENSCSRP00000010161.1"/>
    <property type="gene ID" value="ENSCSRG00000007607.1"/>
</dbReference>
<dbReference type="PROSITE" id="PS50262">
    <property type="entry name" value="G_PROTEIN_RECEP_F1_2"/>
    <property type="match status" value="1"/>
</dbReference>
<keyword evidence="9" id="KW-1015">Disulfide bond</keyword>
<evidence type="ECO:0000256" key="14">
    <source>
        <dbReference type="RuleBase" id="RU000688"/>
    </source>
</evidence>
<protein>
    <recommendedName>
        <fullName evidence="3">Thyrotropin-releasing hormone receptor</fullName>
    </recommendedName>
    <alternativeName>
        <fullName evidence="13">Thyroliberin receptor</fullName>
    </alternativeName>
</protein>
<dbReference type="PRINTS" id="PR01846">
    <property type="entry name" value="TRHRFAMILY"/>
</dbReference>
<feature type="domain" description="G-protein coupled receptors family 1 profile" evidence="16">
    <location>
        <begin position="43"/>
        <end position="321"/>
    </location>
</feature>
<dbReference type="PANTHER" id="PTHR46061">
    <property type="entry name" value="THYROTROPIN-RELEASING HORMONE RECEPTOR"/>
    <property type="match status" value="1"/>
</dbReference>
<keyword evidence="18" id="KW-1185">Reference proteome</keyword>
<evidence type="ECO:0000256" key="7">
    <source>
        <dbReference type="ARBA" id="ARBA00023040"/>
    </source>
</evidence>